<dbReference type="InterPro" id="IPR000432">
    <property type="entry name" value="DNA_mismatch_repair_MutS_C"/>
</dbReference>
<dbReference type="InterPro" id="IPR007860">
    <property type="entry name" value="DNA_mmatch_repair_MutS_con_dom"/>
</dbReference>
<feature type="compositionally biased region" description="Acidic residues" evidence="8">
    <location>
        <begin position="216"/>
        <end position="231"/>
    </location>
</feature>
<feature type="compositionally biased region" description="Low complexity" evidence="8">
    <location>
        <begin position="144"/>
        <end position="156"/>
    </location>
</feature>
<feature type="compositionally biased region" description="Low complexity" evidence="8">
    <location>
        <begin position="163"/>
        <end position="173"/>
    </location>
</feature>
<evidence type="ECO:0000256" key="1">
    <source>
        <dbReference type="ARBA" id="ARBA00006271"/>
    </source>
</evidence>
<feature type="compositionally biased region" description="Polar residues" evidence="8">
    <location>
        <begin position="252"/>
        <end position="264"/>
    </location>
</feature>
<keyword evidence="5 6" id="KW-0238">DNA-binding</keyword>
<dbReference type="Gene3D" id="1.10.1420.10">
    <property type="match status" value="2"/>
</dbReference>
<evidence type="ECO:0000259" key="9">
    <source>
        <dbReference type="PROSITE" id="PS00486"/>
    </source>
</evidence>
<evidence type="ECO:0000313" key="10">
    <source>
        <dbReference type="EMBL" id="KAL2916362.1"/>
    </source>
</evidence>
<comment type="function">
    <text evidence="6 7">Component of the post-replicative DNA mismatch repair system (MMR).</text>
</comment>
<evidence type="ECO:0000256" key="5">
    <source>
        <dbReference type="ARBA" id="ARBA00023125"/>
    </source>
</evidence>
<dbReference type="InterPro" id="IPR036187">
    <property type="entry name" value="DNA_mismatch_repair_MutS_sf"/>
</dbReference>
<evidence type="ECO:0000256" key="3">
    <source>
        <dbReference type="ARBA" id="ARBA00022763"/>
    </source>
</evidence>
<evidence type="ECO:0000256" key="6">
    <source>
        <dbReference type="PIRNR" id="PIRNR037677"/>
    </source>
</evidence>
<evidence type="ECO:0000256" key="2">
    <source>
        <dbReference type="ARBA" id="ARBA00022741"/>
    </source>
</evidence>
<dbReference type="InterPro" id="IPR036678">
    <property type="entry name" value="MutS_con_dom_sf"/>
</dbReference>
<keyword evidence="11" id="KW-1185">Reference proteome</keyword>
<organism evidence="10 11">
    <name type="scientific">Polyrhizophydium stewartii</name>
    <dbReference type="NCBI Taxonomy" id="2732419"/>
    <lineage>
        <taxon>Eukaryota</taxon>
        <taxon>Fungi</taxon>
        <taxon>Fungi incertae sedis</taxon>
        <taxon>Chytridiomycota</taxon>
        <taxon>Chytridiomycota incertae sedis</taxon>
        <taxon>Chytridiomycetes</taxon>
        <taxon>Rhizophydiales</taxon>
        <taxon>Rhizophydiales incertae sedis</taxon>
        <taxon>Polyrhizophydium</taxon>
    </lineage>
</organism>
<proteinExistence type="inferred from homology"/>
<evidence type="ECO:0000256" key="7">
    <source>
        <dbReference type="RuleBase" id="RU003756"/>
    </source>
</evidence>
<dbReference type="EMBL" id="JADGIZ020000017">
    <property type="protein sequence ID" value="KAL2916362.1"/>
    <property type="molecule type" value="Genomic_DNA"/>
</dbReference>
<evidence type="ECO:0000256" key="4">
    <source>
        <dbReference type="ARBA" id="ARBA00022840"/>
    </source>
</evidence>
<accession>A0ABR4NA25</accession>
<reference evidence="10 11" key="1">
    <citation type="submission" date="2023-09" db="EMBL/GenBank/DDBJ databases">
        <title>Pangenome analysis of Batrachochytrium dendrobatidis and related Chytrids.</title>
        <authorList>
            <person name="Yacoub M.N."/>
            <person name="Stajich J.E."/>
            <person name="James T.Y."/>
        </authorList>
    </citation>
    <scope>NUCLEOTIDE SEQUENCE [LARGE SCALE GENOMIC DNA]</scope>
    <source>
        <strain evidence="10 11">JEL0888</strain>
    </source>
</reference>
<dbReference type="Proteomes" id="UP001527925">
    <property type="component" value="Unassembled WGS sequence"/>
</dbReference>
<dbReference type="Gene3D" id="3.40.50.300">
    <property type="entry name" value="P-loop containing nucleotide triphosphate hydrolases"/>
    <property type="match status" value="1"/>
</dbReference>
<keyword evidence="3 6" id="KW-0227">DNA damage</keyword>
<comment type="similarity">
    <text evidence="1 6 7">Belongs to the DNA mismatch repair MutS family.</text>
</comment>
<evidence type="ECO:0000313" key="11">
    <source>
        <dbReference type="Proteomes" id="UP001527925"/>
    </source>
</evidence>
<dbReference type="InterPro" id="IPR007696">
    <property type="entry name" value="DNA_mismatch_repair_MutS_core"/>
</dbReference>
<dbReference type="SMART" id="SM00533">
    <property type="entry name" value="MUTSd"/>
    <property type="match status" value="1"/>
</dbReference>
<comment type="caution">
    <text evidence="10">The sequence shown here is derived from an EMBL/GenBank/DDBJ whole genome shotgun (WGS) entry which is preliminary data.</text>
</comment>
<evidence type="ECO:0000256" key="8">
    <source>
        <dbReference type="SAM" id="MobiDB-lite"/>
    </source>
</evidence>
<dbReference type="InterPro" id="IPR027417">
    <property type="entry name" value="P-loop_NTPase"/>
</dbReference>
<dbReference type="PIRSF" id="PIRSF037677">
    <property type="entry name" value="DNA_mis_repair_Msh6"/>
    <property type="match status" value="1"/>
</dbReference>
<feature type="compositionally biased region" description="Polar residues" evidence="8">
    <location>
        <begin position="275"/>
        <end position="290"/>
    </location>
</feature>
<dbReference type="InterPro" id="IPR045076">
    <property type="entry name" value="MutS"/>
</dbReference>
<protein>
    <recommendedName>
        <fullName evidence="6">DNA mismatch repair protein</fullName>
    </recommendedName>
</protein>
<dbReference type="Gene3D" id="3.30.420.110">
    <property type="entry name" value="MutS, connector domain"/>
    <property type="match status" value="1"/>
</dbReference>
<dbReference type="SUPFAM" id="SSF53150">
    <property type="entry name" value="DNA repair protein MutS, domain II"/>
    <property type="match status" value="1"/>
</dbReference>
<dbReference type="CDD" id="cd03286">
    <property type="entry name" value="ABC_MSH6_euk"/>
    <property type="match status" value="1"/>
</dbReference>
<feature type="domain" description="DNA mismatch repair proteins mutS family" evidence="9">
    <location>
        <begin position="1105"/>
        <end position="1121"/>
    </location>
</feature>
<dbReference type="Pfam" id="PF00488">
    <property type="entry name" value="MutS_V"/>
    <property type="match status" value="1"/>
</dbReference>
<feature type="compositionally biased region" description="Polar residues" evidence="8">
    <location>
        <begin position="8"/>
        <end position="21"/>
    </location>
</feature>
<dbReference type="SMART" id="SM00534">
    <property type="entry name" value="MUTSac"/>
    <property type="match status" value="1"/>
</dbReference>
<dbReference type="SUPFAM" id="SSF48334">
    <property type="entry name" value="DNA repair protein MutS, domain III"/>
    <property type="match status" value="1"/>
</dbReference>
<dbReference type="SUPFAM" id="SSF55271">
    <property type="entry name" value="DNA repair protein MutS, domain I"/>
    <property type="match status" value="1"/>
</dbReference>
<dbReference type="SUPFAM" id="SSF52540">
    <property type="entry name" value="P-loop containing nucleoside triphosphate hydrolases"/>
    <property type="match status" value="1"/>
</dbReference>
<dbReference type="InterPro" id="IPR016151">
    <property type="entry name" value="DNA_mismatch_repair_MutS_N"/>
</dbReference>
<dbReference type="Gene3D" id="3.40.1170.10">
    <property type="entry name" value="DNA repair protein MutS, domain I"/>
    <property type="match status" value="1"/>
</dbReference>
<keyword evidence="2 6" id="KW-0547">Nucleotide-binding</keyword>
<feature type="compositionally biased region" description="Gly residues" evidence="8">
    <location>
        <begin position="45"/>
        <end position="60"/>
    </location>
</feature>
<gene>
    <name evidence="10" type="primary">MSH6</name>
    <name evidence="10" type="ORF">HK105_204118</name>
</gene>
<dbReference type="PANTHER" id="PTHR11361:SF148">
    <property type="entry name" value="DNA MISMATCH REPAIR PROTEIN MSH6"/>
    <property type="match status" value="1"/>
</dbReference>
<dbReference type="InterPro" id="IPR007695">
    <property type="entry name" value="DNA_mismatch_repair_MutS-lik_N"/>
</dbReference>
<dbReference type="PANTHER" id="PTHR11361">
    <property type="entry name" value="DNA MISMATCH REPAIR PROTEIN MUTS FAMILY MEMBER"/>
    <property type="match status" value="1"/>
</dbReference>
<dbReference type="Pfam" id="PF05188">
    <property type="entry name" value="MutS_II"/>
    <property type="match status" value="1"/>
</dbReference>
<keyword evidence="6 7" id="KW-0234">DNA repair</keyword>
<name>A0ABR4NA25_9FUNG</name>
<keyword evidence="4 6" id="KW-0067">ATP-binding</keyword>
<feature type="region of interest" description="Disordered" evidence="8">
    <location>
        <begin position="1"/>
        <end position="290"/>
    </location>
</feature>
<dbReference type="InterPro" id="IPR007861">
    <property type="entry name" value="DNA_mismatch_repair_MutS_clamp"/>
</dbReference>
<dbReference type="Pfam" id="PF01624">
    <property type="entry name" value="MutS_I"/>
    <property type="match status" value="1"/>
</dbReference>
<sequence>MSGAGSGKENTMNPGARQSKSPFGGKPQQRQTTLLGFLSPSPKSGAGGGGSSAGLGGGSTGPSARTSEASPQAASGPRALEPAVTPSKGGSSWPPRAQDMLTSPPPSMGHYPLQLSTASADSDLQGLAAPDIAGLKRPRDAGFPASSSAVSPAGGVAPPPSATPRAALPAAGAGLSVHQDEDEDEMPASQKRRRRKRSVVDDDDDDEDGDYKPPADDEMDIDAAADAIADDEGGRGNEWRPSTPRGRAGPSSARSTTPNRSQSPEAILTPRAQIRTASTGESRLSAFSPSSGLAARKGQVFAVTSSEKKKVARMEQFKDKNEQRYSWLLDIKDADGRAPDDPDYDPRTLYIPKSAWNSFSPFEKQFWEIKATHWDTVVFFKKGKFYELYEKDADIGHQHFDLKLTDRVNMRMAGVPESSFDHWAAQFIAKGYKVAKVEQMENAVAKSMRDRESSKKEDKIIRRELTSVLTAGTLVDAGLLTKDMGTYCMSIREEIKADHLPPSFGICFVDTATAEFSLCAFADDIDRTKLETLILQIKPVELVLEKGVLSKQTVRLIKTSLEKPQLNFLVREKEFWDEATTLDELRRGPYFKNATSEQAWPQALQTAMMQPLAMSALGGLLSYLRSLKLDSDLVSAGNFHIYDPIRSSGTLILDGQTLLNLEIFENSSDGSDRGTLFKLLSHCETPFGKRMFKQWVCHPLRSVDALRARLDAVDDLTAVVGMLDNLRSKFRKLPDLERIVARIHTRSCRVKDFVSALAAFDAIHAMLKDAAPLATDFKSKKLRELFAAFPSELVTSIKYFEDAFDHREAMEEDKIRLHAGYDDDFDAADEGVARVEERLEAYRRECETKLGFKGVSYKDMGKEIYQLELPTRIKAPKDWTVMSNTKAVNRYYTPVIRDLVTQLLEAREVREEAMRNIKNNIFAKFDSQYKEWMAVIRAVAEIDCLISLAVFRQRMPGEAGQHASALAFQTSLTAPKEPACRPEFVERGPSVVELEELRHPCIVQTPGSAFIPNDTRLGGQAGSHKMILLTGPNMGGKSTLLRQTCIAVIMAQLGCYVPARKCRLTTFDRIFTRIGANDNIMAGQSTFMVELSETSKILREATPRSLVILDELGRGTSTYDGYAIAYAVLHHLVTHIGCLGLFSTHYGTLTNEFETNPLVALMYMSFVADEANRQVTFLYKLTSGSCPKSYGMNVASLAEVPQTIVDRAEEVARRFQAEQMGRQAAQQQHKLGLGELVGFADLVRAAESPAVSDRGAAVLHAVLAGLASRRQ</sequence>
<dbReference type="Pfam" id="PF05192">
    <property type="entry name" value="MutS_III"/>
    <property type="match status" value="1"/>
</dbReference>
<dbReference type="InterPro" id="IPR017261">
    <property type="entry name" value="DNA_mismatch_repair_MutS/MSH"/>
</dbReference>
<dbReference type="Pfam" id="PF05190">
    <property type="entry name" value="MutS_IV"/>
    <property type="match status" value="1"/>
</dbReference>
<dbReference type="PROSITE" id="PS00486">
    <property type="entry name" value="DNA_MISMATCH_REPAIR_2"/>
    <property type="match status" value="1"/>
</dbReference>